<dbReference type="CDD" id="cd06261">
    <property type="entry name" value="TM_PBP2"/>
    <property type="match status" value="1"/>
</dbReference>
<evidence type="ECO:0000313" key="13">
    <source>
        <dbReference type="EMBL" id="CAB5044230.1"/>
    </source>
</evidence>
<feature type="transmembrane region" description="Helical" evidence="7">
    <location>
        <begin position="252"/>
        <end position="272"/>
    </location>
</feature>
<gene>
    <name evidence="9" type="ORF">UFOPK2593_00021</name>
    <name evidence="10" type="ORF">UFOPK2894_00064</name>
    <name evidence="11" type="ORF">UFOPK3492_00017</name>
    <name evidence="12" type="ORF">UFOPK4234_00059</name>
    <name evidence="13" type="ORF">UFOPK4295_00089</name>
</gene>
<dbReference type="EMBL" id="CAEZZQ010000002">
    <property type="protein sequence ID" value="CAB4763900.1"/>
    <property type="molecule type" value="Genomic_DNA"/>
</dbReference>
<keyword evidence="3" id="KW-1003">Cell membrane</keyword>
<feature type="transmembrane region" description="Helical" evidence="7">
    <location>
        <begin position="97"/>
        <end position="115"/>
    </location>
</feature>
<dbReference type="EMBL" id="CAFBQF010000002">
    <property type="protein sequence ID" value="CAB5044230.1"/>
    <property type="molecule type" value="Genomic_DNA"/>
</dbReference>
<dbReference type="GO" id="GO:0055085">
    <property type="term" value="P:transmembrane transport"/>
    <property type="evidence" value="ECO:0007669"/>
    <property type="project" value="InterPro"/>
</dbReference>
<dbReference type="AlphaFoldDB" id="A0A6J6UVS9"/>
<feature type="transmembrane region" description="Helical" evidence="7">
    <location>
        <begin position="127"/>
        <end position="149"/>
    </location>
</feature>
<dbReference type="PANTHER" id="PTHR30151">
    <property type="entry name" value="ALKANE SULFONATE ABC TRANSPORTER-RELATED, MEMBRANE SUBUNIT"/>
    <property type="match status" value="1"/>
</dbReference>
<protein>
    <submittedName>
        <fullName evidence="10">Unannotated protein</fullName>
    </submittedName>
</protein>
<evidence type="ECO:0000313" key="11">
    <source>
        <dbReference type="EMBL" id="CAB4887272.1"/>
    </source>
</evidence>
<feature type="domain" description="ABC transmembrane type-1" evidence="8">
    <location>
        <begin position="89"/>
        <end position="269"/>
    </location>
</feature>
<evidence type="ECO:0000256" key="4">
    <source>
        <dbReference type="ARBA" id="ARBA00022692"/>
    </source>
</evidence>
<accession>A0A6J6UVS9</accession>
<evidence type="ECO:0000256" key="5">
    <source>
        <dbReference type="ARBA" id="ARBA00022989"/>
    </source>
</evidence>
<name>A0A6J6UVS9_9ZZZZ</name>
<evidence type="ECO:0000313" key="12">
    <source>
        <dbReference type="EMBL" id="CAB5033384.1"/>
    </source>
</evidence>
<dbReference type="Pfam" id="PF00528">
    <property type="entry name" value="BPD_transp_1"/>
    <property type="match status" value="1"/>
</dbReference>
<keyword evidence="6 7" id="KW-0472">Membrane</keyword>
<comment type="subcellular location">
    <subcellularLocation>
        <location evidence="1">Cell membrane</location>
        <topology evidence="1">Multi-pass membrane protein</topology>
    </subcellularLocation>
</comment>
<dbReference type="Gene3D" id="1.10.3720.10">
    <property type="entry name" value="MetI-like"/>
    <property type="match status" value="1"/>
</dbReference>
<organism evidence="10">
    <name type="scientific">freshwater metagenome</name>
    <dbReference type="NCBI Taxonomy" id="449393"/>
    <lineage>
        <taxon>unclassified sequences</taxon>
        <taxon>metagenomes</taxon>
        <taxon>ecological metagenomes</taxon>
    </lineage>
</organism>
<dbReference type="PANTHER" id="PTHR30151:SF0">
    <property type="entry name" value="ABC TRANSPORTER PERMEASE PROTEIN MJ0413-RELATED"/>
    <property type="match status" value="1"/>
</dbReference>
<evidence type="ECO:0000256" key="3">
    <source>
        <dbReference type="ARBA" id="ARBA00022475"/>
    </source>
</evidence>
<keyword evidence="2" id="KW-0813">Transport</keyword>
<keyword evidence="5 7" id="KW-1133">Transmembrane helix</keyword>
<evidence type="ECO:0000256" key="6">
    <source>
        <dbReference type="ARBA" id="ARBA00023136"/>
    </source>
</evidence>
<feature type="transmembrane region" description="Helical" evidence="7">
    <location>
        <begin position="220"/>
        <end position="240"/>
    </location>
</feature>
<dbReference type="PROSITE" id="PS50928">
    <property type="entry name" value="ABC_TM1"/>
    <property type="match status" value="1"/>
</dbReference>
<sequence>MVQPTKAVDNLISMKSDAAVEDSATPLKKRRSGGRRRTRRAVLSILTGLLLWEFSIPIFHINGLVLSPPTKIFARFFELLADGSIQKHIFTSFSQFALGYIFCALTAIPLGLAMGKIERLRDALDPWISALYATPSISLAPLILIWLGLGLQAKAVIVALMAFFPMVINTVAGVDSVTKQYEEIALAFRASRLEQFVKLVFPGALPFIFAGLRLAVGRGIVGVVVADLFGATQGLGYLLIQASQLFNTVDVFVVTVILAGMGVLLTLLLGFFQRLLCGWQSGT</sequence>
<evidence type="ECO:0000256" key="7">
    <source>
        <dbReference type="SAM" id="Phobius"/>
    </source>
</evidence>
<dbReference type="GO" id="GO:0005886">
    <property type="term" value="C:plasma membrane"/>
    <property type="evidence" value="ECO:0007669"/>
    <property type="project" value="UniProtKB-SubCell"/>
</dbReference>
<dbReference type="SUPFAM" id="SSF161098">
    <property type="entry name" value="MetI-like"/>
    <property type="match status" value="1"/>
</dbReference>
<dbReference type="InterPro" id="IPR000515">
    <property type="entry name" value="MetI-like"/>
</dbReference>
<evidence type="ECO:0000313" key="10">
    <source>
        <dbReference type="EMBL" id="CAB4763900.1"/>
    </source>
</evidence>
<proteinExistence type="predicted"/>
<dbReference type="EMBL" id="CAEZXW010000001">
    <property type="protein sequence ID" value="CAB4690600.1"/>
    <property type="molecule type" value="Genomic_DNA"/>
</dbReference>
<keyword evidence="4 7" id="KW-0812">Transmembrane</keyword>
<reference evidence="10" key="1">
    <citation type="submission" date="2020-05" db="EMBL/GenBank/DDBJ databases">
        <authorList>
            <person name="Chiriac C."/>
            <person name="Salcher M."/>
            <person name="Ghai R."/>
            <person name="Kavagutti S V."/>
        </authorList>
    </citation>
    <scope>NUCLEOTIDE SEQUENCE</scope>
</reference>
<dbReference type="InterPro" id="IPR035906">
    <property type="entry name" value="MetI-like_sf"/>
</dbReference>
<dbReference type="EMBL" id="CAFBMD010000001">
    <property type="protein sequence ID" value="CAB4887272.1"/>
    <property type="molecule type" value="Genomic_DNA"/>
</dbReference>
<dbReference type="EMBL" id="CAFBQA010000002">
    <property type="protein sequence ID" value="CAB5033384.1"/>
    <property type="molecule type" value="Genomic_DNA"/>
</dbReference>
<evidence type="ECO:0000256" key="2">
    <source>
        <dbReference type="ARBA" id="ARBA00022448"/>
    </source>
</evidence>
<evidence type="ECO:0000313" key="9">
    <source>
        <dbReference type="EMBL" id="CAB4690600.1"/>
    </source>
</evidence>
<evidence type="ECO:0000256" key="1">
    <source>
        <dbReference type="ARBA" id="ARBA00004651"/>
    </source>
</evidence>
<feature type="transmembrane region" description="Helical" evidence="7">
    <location>
        <begin position="41"/>
        <end position="61"/>
    </location>
</feature>
<feature type="transmembrane region" description="Helical" evidence="7">
    <location>
        <begin position="155"/>
        <end position="175"/>
    </location>
</feature>
<feature type="transmembrane region" description="Helical" evidence="7">
    <location>
        <begin position="196"/>
        <end position="214"/>
    </location>
</feature>
<evidence type="ECO:0000259" key="8">
    <source>
        <dbReference type="PROSITE" id="PS50928"/>
    </source>
</evidence>